<protein>
    <submittedName>
        <fullName evidence="1">Uncharacterized protein</fullName>
    </submittedName>
</protein>
<gene>
    <name evidence="1" type="ORF">MM171B01125_0015</name>
</gene>
<dbReference type="AlphaFoldDB" id="A0A6M3M477"/>
<dbReference type="Pfam" id="PF05037">
    <property type="entry name" value="DUF669"/>
    <property type="match status" value="1"/>
</dbReference>
<reference evidence="1" key="1">
    <citation type="submission" date="2020-03" db="EMBL/GenBank/DDBJ databases">
        <title>The deep terrestrial virosphere.</title>
        <authorList>
            <person name="Holmfeldt K."/>
            <person name="Nilsson E."/>
            <person name="Simone D."/>
            <person name="Lopez-Fernandez M."/>
            <person name="Wu X."/>
            <person name="de Brujin I."/>
            <person name="Lundin D."/>
            <person name="Andersson A."/>
            <person name="Bertilsson S."/>
            <person name="Dopson M."/>
        </authorList>
    </citation>
    <scope>NUCLEOTIDE SEQUENCE</scope>
    <source>
        <strain evidence="1">MM171B01125</strain>
    </source>
</reference>
<accession>A0A6M3M477</accession>
<dbReference type="InterPro" id="IPR007731">
    <property type="entry name" value="DUF669"/>
</dbReference>
<evidence type="ECO:0000313" key="1">
    <source>
        <dbReference type="EMBL" id="QJB02651.1"/>
    </source>
</evidence>
<sequence length="124" mass="13919">MPRINVNLVDVESGFEVYPDGKYLVEITSKSKVAKATAGGAYIRWIAQIMEPEEHAEKLISWGTSLLPQALWNLKAMMEVIGVAFDEEGFEMEDAFGSQLIVENQVRDYNGQDRNNIIGYFAAE</sequence>
<name>A0A6M3M477_9ZZZZ</name>
<proteinExistence type="predicted"/>
<organism evidence="1">
    <name type="scientific">viral metagenome</name>
    <dbReference type="NCBI Taxonomy" id="1070528"/>
    <lineage>
        <taxon>unclassified sequences</taxon>
        <taxon>metagenomes</taxon>
        <taxon>organismal metagenomes</taxon>
    </lineage>
</organism>
<dbReference type="EMBL" id="MT143798">
    <property type="protein sequence ID" value="QJB02651.1"/>
    <property type="molecule type" value="Genomic_DNA"/>
</dbReference>